<dbReference type="AlphaFoldDB" id="A0AAV3Z8B7"/>
<dbReference type="SUPFAM" id="SSF55136">
    <property type="entry name" value="Probable bacterial effector-binding domain"/>
    <property type="match status" value="1"/>
</dbReference>
<sequence>MALLHHVAALLVSVTVCLGTERAGVPPVAISSGSRDICKGLECPQFTVLNTTDKWELRHYPLTKWVATNATAMNKQEVGRTMFRRLFQYISGANAANVNIDMTAPVATKAIPGQGPNCESEFIMHFMLPFTYWQNPILPTNPAVYIVQTPPMDVYVRHFGGFATDDDYLENLATLSTDLSTAEIAVEGSFFFMAGYDGPYTFINRRNEVWIVKQ</sequence>
<evidence type="ECO:0000256" key="2">
    <source>
        <dbReference type="SAM" id="SignalP"/>
    </source>
</evidence>
<dbReference type="Pfam" id="PF04832">
    <property type="entry name" value="SOUL"/>
    <property type="match status" value="1"/>
</dbReference>
<proteinExistence type="inferred from homology"/>
<evidence type="ECO:0000256" key="1">
    <source>
        <dbReference type="ARBA" id="ARBA00009817"/>
    </source>
</evidence>
<dbReference type="InterPro" id="IPR011256">
    <property type="entry name" value="Reg_factor_effector_dom_sf"/>
</dbReference>
<feature type="signal peptide" evidence="2">
    <location>
        <begin position="1"/>
        <end position="19"/>
    </location>
</feature>
<dbReference type="PANTHER" id="PTHR11220">
    <property type="entry name" value="HEME-BINDING PROTEIN-RELATED"/>
    <property type="match status" value="1"/>
</dbReference>
<dbReference type="Gene3D" id="3.20.80.10">
    <property type="entry name" value="Regulatory factor, effector binding domain"/>
    <property type="match status" value="1"/>
</dbReference>
<dbReference type="Proteomes" id="UP000735302">
    <property type="component" value="Unassembled WGS sequence"/>
</dbReference>
<protein>
    <submittedName>
        <fullName evidence="3">Heme-binding protein 2-like</fullName>
    </submittedName>
</protein>
<feature type="chain" id="PRO_5043629572" evidence="2">
    <location>
        <begin position="20"/>
        <end position="214"/>
    </location>
</feature>
<dbReference type="EMBL" id="BLXT01002074">
    <property type="protein sequence ID" value="GFN90992.1"/>
    <property type="molecule type" value="Genomic_DNA"/>
</dbReference>
<dbReference type="InterPro" id="IPR006917">
    <property type="entry name" value="SOUL_heme-bd"/>
</dbReference>
<comment type="caution">
    <text evidence="3">The sequence shown here is derived from an EMBL/GenBank/DDBJ whole genome shotgun (WGS) entry which is preliminary data.</text>
</comment>
<accession>A0AAV3Z8B7</accession>
<reference evidence="3 4" key="1">
    <citation type="journal article" date="2021" name="Elife">
        <title>Chloroplast acquisition without the gene transfer in kleptoplastic sea slugs, Plakobranchus ocellatus.</title>
        <authorList>
            <person name="Maeda T."/>
            <person name="Takahashi S."/>
            <person name="Yoshida T."/>
            <person name="Shimamura S."/>
            <person name="Takaki Y."/>
            <person name="Nagai Y."/>
            <person name="Toyoda A."/>
            <person name="Suzuki Y."/>
            <person name="Arimoto A."/>
            <person name="Ishii H."/>
            <person name="Satoh N."/>
            <person name="Nishiyama T."/>
            <person name="Hasebe M."/>
            <person name="Maruyama T."/>
            <person name="Minagawa J."/>
            <person name="Obokata J."/>
            <person name="Shigenobu S."/>
        </authorList>
    </citation>
    <scope>NUCLEOTIDE SEQUENCE [LARGE SCALE GENOMIC DNA]</scope>
</reference>
<dbReference type="PANTHER" id="PTHR11220:SF1">
    <property type="entry name" value="HEME-BINDING PROTEIN 2"/>
    <property type="match status" value="1"/>
</dbReference>
<evidence type="ECO:0000313" key="3">
    <source>
        <dbReference type="EMBL" id="GFN90992.1"/>
    </source>
</evidence>
<evidence type="ECO:0000313" key="4">
    <source>
        <dbReference type="Proteomes" id="UP000735302"/>
    </source>
</evidence>
<name>A0AAV3Z8B7_9GAST</name>
<keyword evidence="4" id="KW-1185">Reference proteome</keyword>
<keyword evidence="2" id="KW-0732">Signal</keyword>
<gene>
    <name evidence="3" type="ORF">PoB_001749800</name>
</gene>
<dbReference type="FunFam" id="3.20.80.10:FF:000002">
    <property type="entry name" value="Heme-binding protein 2"/>
    <property type="match status" value="1"/>
</dbReference>
<organism evidence="3 4">
    <name type="scientific">Plakobranchus ocellatus</name>
    <dbReference type="NCBI Taxonomy" id="259542"/>
    <lineage>
        <taxon>Eukaryota</taxon>
        <taxon>Metazoa</taxon>
        <taxon>Spiralia</taxon>
        <taxon>Lophotrochozoa</taxon>
        <taxon>Mollusca</taxon>
        <taxon>Gastropoda</taxon>
        <taxon>Heterobranchia</taxon>
        <taxon>Euthyneura</taxon>
        <taxon>Panpulmonata</taxon>
        <taxon>Sacoglossa</taxon>
        <taxon>Placobranchoidea</taxon>
        <taxon>Plakobranchidae</taxon>
        <taxon>Plakobranchus</taxon>
    </lineage>
</organism>
<comment type="similarity">
    <text evidence="1">Belongs to the HEBP family.</text>
</comment>